<gene>
    <name evidence="1" type="ORF">K4G66_10565</name>
</gene>
<dbReference type="EMBL" id="CP120682">
    <property type="protein sequence ID" value="WKN39140.1"/>
    <property type="molecule type" value="Genomic_DNA"/>
</dbReference>
<evidence type="ECO:0000313" key="1">
    <source>
        <dbReference type="EMBL" id="WKN39140.1"/>
    </source>
</evidence>
<sequence length="268" mass="31400">MNIRSISFFLLFFIISYSIAAQSLSSHRSFNLMAGYTLPKFLDKSASSLRYQGHALSFVGGFHFRKDSSVLNHLDARFDYGQMSAFAFEYADVNYYRTEVNYSYKRHVRNLLQNRLHWFAGGSVNGLWMLWNFENYSNNSVNNSVYLSLSPATSLVYPFTLWNRRFQLDYSAYLPLLTFAVRPSYGTTRLPGFLDDEREEPIAQFFESGQLTSFNKFFRFSNTLSLEYVLNNNNRLRLSYEWNYLRYSEPRLVKAASHNIVIGTMFNF</sequence>
<name>A0AA49GQH6_9BACT</name>
<proteinExistence type="predicted"/>
<organism evidence="1">
    <name type="scientific">Roseihalotalea indica</name>
    <dbReference type="NCBI Taxonomy" id="2867963"/>
    <lineage>
        <taxon>Bacteria</taxon>
        <taxon>Pseudomonadati</taxon>
        <taxon>Bacteroidota</taxon>
        <taxon>Cytophagia</taxon>
        <taxon>Cytophagales</taxon>
        <taxon>Catalimonadaceae</taxon>
        <taxon>Roseihalotalea</taxon>
    </lineage>
</organism>
<reference evidence="1" key="1">
    <citation type="journal article" date="2023" name="Comput. Struct. Biotechnol. J.">
        <title>Discovery of a novel marine Bacteroidetes with a rich repertoire of carbohydrate-active enzymes.</title>
        <authorList>
            <person name="Chen B."/>
            <person name="Liu G."/>
            <person name="Chen Q."/>
            <person name="Wang H."/>
            <person name="Liu L."/>
            <person name="Tang K."/>
        </authorList>
    </citation>
    <scope>NUCLEOTIDE SEQUENCE</scope>
    <source>
        <strain evidence="1">TK19036</strain>
    </source>
</reference>
<reference evidence="1" key="2">
    <citation type="journal article" date="2024" name="Antonie Van Leeuwenhoek">
        <title>Roseihalotalea indica gen. nov., sp. nov., a halophilic Bacteroidetes from mesopelagic Southwest Indian Ocean with higher carbohydrate metabolic potential.</title>
        <authorList>
            <person name="Chen B."/>
            <person name="Zhang M."/>
            <person name="Lin D."/>
            <person name="Ye J."/>
            <person name="Tang K."/>
        </authorList>
    </citation>
    <scope>NUCLEOTIDE SEQUENCE</scope>
    <source>
        <strain evidence="1">TK19036</strain>
    </source>
</reference>
<accession>A0AA49GQH6</accession>
<protein>
    <submittedName>
        <fullName evidence="1">Uncharacterized protein</fullName>
    </submittedName>
</protein>
<dbReference type="AlphaFoldDB" id="A0AA49GQH6"/>